<protein>
    <recommendedName>
        <fullName evidence="3">Thioredoxin domain-containing protein</fullName>
    </recommendedName>
</protein>
<dbReference type="SUPFAM" id="SSF52833">
    <property type="entry name" value="Thioredoxin-like"/>
    <property type="match status" value="1"/>
</dbReference>
<evidence type="ECO:0000313" key="1">
    <source>
        <dbReference type="EMBL" id="GCF92268.1"/>
    </source>
</evidence>
<accession>A0A4P5P8K4</accession>
<reference evidence="2" key="1">
    <citation type="submission" date="2019-02" db="EMBL/GenBank/DDBJ databases">
        <title>Draft genome sequence of Enterococcus sp. Gos25-1.</title>
        <authorList>
            <person name="Tanaka N."/>
            <person name="Shiwa Y."/>
            <person name="Fujita N."/>
        </authorList>
    </citation>
    <scope>NUCLEOTIDE SEQUENCE [LARGE SCALE GENOMIC DNA]</scope>
    <source>
        <strain evidence="2">Gos25-1</strain>
    </source>
</reference>
<name>A0A4P5P8K4_9ENTE</name>
<organism evidence="1 2">
    <name type="scientific">Enterococcus florum</name>
    <dbReference type="NCBI Taxonomy" id="2480627"/>
    <lineage>
        <taxon>Bacteria</taxon>
        <taxon>Bacillati</taxon>
        <taxon>Bacillota</taxon>
        <taxon>Bacilli</taxon>
        <taxon>Lactobacillales</taxon>
        <taxon>Enterococcaceae</taxon>
        <taxon>Enterococcus</taxon>
    </lineage>
</organism>
<dbReference type="AlphaFoldDB" id="A0A4P5P8K4"/>
<dbReference type="RefSeq" id="WP_227873696.1">
    <property type="nucleotide sequence ID" value="NZ_BJCC01000001.1"/>
</dbReference>
<comment type="caution">
    <text evidence="1">The sequence shown here is derived from an EMBL/GenBank/DDBJ whole genome shotgun (WGS) entry which is preliminary data.</text>
</comment>
<dbReference type="Gene3D" id="3.40.30.10">
    <property type="entry name" value="Glutaredoxin"/>
    <property type="match status" value="1"/>
</dbReference>
<proteinExistence type="predicted"/>
<evidence type="ECO:0000313" key="2">
    <source>
        <dbReference type="Proteomes" id="UP000290567"/>
    </source>
</evidence>
<gene>
    <name evidence="1" type="ORF">NRIC_01590</name>
</gene>
<dbReference type="Proteomes" id="UP000290567">
    <property type="component" value="Unassembled WGS sequence"/>
</dbReference>
<dbReference type="InterPro" id="IPR036249">
    <property type="entry name" value="Thioredoxin-like_sf"/>
</dbReference>
<evidence type="ECO:0008006" key="3">
    <source>
        <dbReference type="Google" id="ProtNLM"/>
    </source>
</evidence>
<keyword evidence="2" id="KW-1185">Reference proteome</keyword>
<dbReference type="EMBL" id="BJCC01000001">
    <property type="protein sequence ID" value="GCF92268.1"/>
    <property type="molecule type" value="Genomic_DNA"/>
</dbReference>
<sequence length="67" mass="7991">MPYYHLDILDEPELSGYFEVLTVPAVLIYYSGQEILRQARFLDYQEIEKRIMQLPDQPDLSDYSTLF</sequence>
<dbReference type="CDD" id="cd02947">
    <property type="entry name" value="TRX_family"/>
    <property type="match status" value="1"/>
</dbReference>